<accession>A0ABQ7JAU9</accession>
<evidence type="ECO:0000256" key="9">
    <source>
        <dbReference type="ARBA" id="ARBA00023136"/>
    </source>
</evidence>
<dbReference type="InterPro" id="IPR011710">
    <property type="entry name" value="Coatomer_bsu_C"/>
</dbReference>
<evidence type="ECO:0000256" key="10">
    <source>
        <dbReference type="ARBA" id="ARBA00023329"/>
    </source>
</evidence>
<evidence type="ECO:0000256" key="7">
    <source>
        <dbReference type="ARBA" id="ARBA00022927"/>
    </source>
</evidence>
<sequence>MFPKGEKDLSKVLEIEVADNEASLMMHTVHGEAQAFIEPNEPLFFRQLREKRGPDLDILDEDERDMRAAVGVEGSSAEDGILFQKRLQKVQQMTGLADPVYVEVFVQIVEFDLLVELTVLNRTADILQNVTTELFIHGDMKLVDRPASVTLAAYQKVVLFASIRVQSMDAGILFGYVTFDRRGSGDADFLVLNEFHVDVLDYIKKSWIGELTFRSMWAEFEWENKLPIKTSFTDVGLFLKYIMHHTHMTAVGKFSRPTVENENKETADDISLEAMDTPPLLKNLSSNTSFLAVNLYSRSIFGEDALANISLEKLADGKLAGCIRIRSRSQGVALSLGDRITVLQRKIFD</sequence>
<dbReference type="PANTHER" id="PTHR10635">
    <property type="entry name" value="COATOMER SUBUNIT BETA"/>
    <property type="match status" value="1"/>
</dbReference>
<name>A0ABQ7JAU9_9APIC</name>
<dbReference type="InterPro" id="IPR016460">
    <property type="entry name" value="COPB1"/>
</dbReference>
<dbReference type="Proteomes" id="UP000823046">
    <property type="component" value="Unassembled WGS sequence"/>
</dbReference>
<evidence type="ECO:0000256" key="1">
    <source>
        <dbReference type="ARBA" id="ARBA00004255"/>
    </source>
</evidence>
<comment type="subcellular location">
    <subcellularLocation>
        <location evidence="2">Cytoplasmic vesicle</location>
        <location evidence="2">COPI-coated vesicle membrane</location>
        <topology evidence="2">Peripheral membrane protein</topology>
        <orientation evidence="2">Cytoplasmic side</orientation>
    </subcellularLocation>
    <subcellularLocation>
        <location evidence="1">Golgi apparatus membrane</location>
        <topology evidence="1">Peripheral membrane protein</topology>
        <orientation evidence="1">Cytoplasmic side</orientation>
    </subcellularLocation>
</comment>
<evidence type="ECO:0000256" key="2">
    <source>
        <dbReference type="ARBA" id="ARBA00004347"/>
    </source>
</evidence>
<evidence type="ECO:0000256" key="5">
    <source>
        <dbReference type="ARBA" id="ARBA00022737"/>
    </source>
</evidence>
<protein>
    <submittedName>
        <fullName evidence="13">Beta-COP</fullName>
    </submittedName>
</protein>
<dbReference type="Pfam" id="PF07718">
    <property type="entry name" value="Coatamer_beta_C"/>
    <property type="match status" value="1"/>
</dbReference>
<feature type="domain" description="Coatomer beta subunit appendage platform" evidence="12">
    <location>
        <begin position="187"/>
        <end position="340"/>
    </location>
</feature>
<dbReference type="InterPro" id="IPR029446">
    <property type="entry name" value="COPB1_appendage_platform_dom"/>
</dbReference>
<keyword evidence="5" id="KW-0677">Repeat</keyword>
<evidence type="ECO:0000256" key="4">
    <source>
        <dbReference type="ARBA" id="ARBA00022490"/>
    </source>
</evidence>
<keyword evidence="3" id="KW-0813">Transport</keyword>
<keyword evidence="4" id="KW-0963">Cytoplasm</keyword>
<dbReference type="Pfam" id="PF14806">
    <property type="entry name" value="Coatomer_b_Cpla"/>
    <property type="match status" value="1"/>
</dbReference>
<keyword evidence="9" id="KW-0472">Membrane</keyword>
<gene>
    <name evidence="13" type="ORF">IE077_000346</name>
</gene>
<organism evidence="13 14">
    <name type="scientific">Cardiosporidium cionae</name>
    <dbReference type="NCBI Taxonomy" id="476202"/>
    <lineage>
        <taxon>Eukaryota</taxon>
        <taxon>Sar</taxon>
        <taxon>Alveolata</taxon>
        <taxon>Apicomplexa</taxon>
        <taxon>Aconoidasida</taxon>
        <taxon>Nephromycida</taxon>
        <taxon>Cardiosporidium</taxon>
    </lineage>
</organism>
<keyword evidence="10" id="KW-0968">Cytoplasmic vesicle</keyword>
<evidence type="ECO:0000259" key="11">
    <source>
        <dbReference type="Pfam" id="PF07718"/>
    </source>
</evidence>
<keyword evidence="14" id="KW-1185">Reference proteome</keyword>
<evidence type="ECO:0000256" key="8">
    <source>
        <dbReference type="ARBA" id="ARBA00023034"/>
    </source>
</evidence>
<feature type="domain" description="Coatomer beta subunit C-terminal" evidence="11">
    <location>
        <begin position="40"/>
        <end position="180"/>
    </location>
</feature>
<keyword evidence="6" id="KW-0931">ER-Golgi transport</keyword>
<evidence type="ECO:0000256" key="6">
    <source>
        <dbReference type="ARBA" id="ARBA00022892"/>
    </source>
</evidence>
<evidence type="ECO:0000313" key="13">
    <source>
        <dbReference type="EMBL" id="KAF8821121.1"/>
    </source>
</evidence>
<proteinExistence type="predicted"/>
<evidence type="ECO:0000313" key="14">
    <source>
        <dbReference type="Proteomes" id="UP000823046"/>
    </source>
</evidence>
<comment type="caution">
    <text evidence="13">The sequence shown here is derived from an EMBL/GenBank/DDBJ whole genome shotgun (WGS) entry which is preliminary data.</text>
</comment>
<reference evidence="13 14" key="1">
    <citation type="journal article" date="2020" name="bioRxiv">
        <title>Metabolic contributions of an alphaproteobacterial endosymbiont in the apicomplexan Cardiosporidium cionae.</title>
        <authorList>
            <person name="Hunter E.S."/>
            <person name="Paight C.J."/>
            <person name="Lane C.E."/>
        </authorList>
    </citation>
    <scope>NUCLEOTIDE SEQUENCE [LARGE SCALE GENOMIC DNA]</scope>
    <source>
        <strain evidence="13">ESH_2018</strain>
    </source>
</reference>
<keyword evidence="7" id="KW-0653">Protein transport</keyword>
<evidence type="ECO:0000259" key="12">
    <source>
        <dbReference type="Pfam" id="PF14806"/>
    </source>
</evidence>
<dbReference type="PANTHER" id="PTHR10635:SF0">
    <property type="entry name" value="COATOMER SUBUNIT BETA"/>
    <property type="match status" value="1"/>
</dbReference>
<dbReference type="EMBL" id="JADAQX010000232">
    <property type="protein sequence ID" value="KAF8821121.1"/>
    <property type="molecule type" value="Genomic_DNA"/>
</dbReference>
<keyword evidence="8" id="KW-0333">Golgi apparatus</keyword>
<evidence type="ECO:0000256" key="3">
    <source>
        <dbReference type="ARBA" id="ARBA00022448"/>
    </source>
</evidence>